<dbReference type="EMBL" id="CP021106">
    <property type="protein sequence ID" value="ARO87275.1"/>
    <property type="molecule type" value="Genomic_DNA"/>
</dbReference>
<dbReference type="eggNOG" id="ENOG503140Y">
    <property type="taxonomic scope" value="Bacteria"/>
</dbReference>
<dbReference type="AlphaFoldDB" id="A0A1W6SNA0"/>
<keyword evidence="2" id="KW-1185">Reference proteome</keyword>
<organism evidence="1 2">
    <name type="scientific">Nitrosospira lacus</name>
    <dbReference type="NCBI Taxonomy" id="1288494"/>
    <lineage>
        <taxon>Bacteria</taxon>
        <taxon>Pseudomonadati</taxon>
        <taxon>Pseudomonadota</taxon>
        <taxon>Betaproteobacteria</taxon>
        <taxon>Nitrosomonadales</taxon>
        <taxon>Nitrosomonadaceae</taxon>
        <taxon>Nitrosospira</taxon>
    </lineage>
</organism>
<name>A0A1W6SNA0_9PROT</name>
<reference evidence="1 2" key="1">
    <citation type="journal article" date="2015" name="Int. J. Syst. Evol. Microbiol.">
        <title>Nitrosospira lacus sp. nov., a psychrotolerant, ammonia-oxidizing bacterium from sandy lake sediment.</title>
        <authorList>
            <person name="Urakawa H."/>
            <person name="Garcia J.C."/>
            <person name="Nielsen J.L."/>
            <person name="Le V.Q."/>
            <person name="Kozlowski J.A."/>
            <person name="Stein L.Y."/>
            <person name="Lim C.K."/>
            <person name="Pommerening-Roser A."/>
            <person name="Martens-Habbena W."/>
            <person name="Stahl D.A."/>
            <person name="Klotz M.G."/>
        </authorList>
    </citation>
    <scope>NUCLEOTIDE SEQUENCE [LARGE SCALE GENOMIC DNA]</scope>
    <source>
        <strain evidence="1 2">APG3</strain>
    </source>
</reference>
<proteinExistence type="predicted"/>
<accession>A0A1W6SNA0</accession>
<gene>
    <name evidence="1" type="ORF">EBAPG3_005550</name>
</gene>
<dbReference type="Proteomes" id="UP000012179">
    <property type="component" value="Chromosome"/>
</dbReference>
<dbReference type="OrthoDB" id="5296242at2"/>
<dbReference type="RefSeq" id="WP_004174067.1">
    <property type="nucleotide sequence ID" value="NZ_CP021106.3"/>
</dbReference>
<sequence>MEITCYRDNEVGHDSRYLPAATYNLAITLLARCPSGHLFVPIRSMQYLAILDAEEFVFLDGERRCWIDIAWRNFRSRARTSLDQPVEYDAVYYRSDPAGIMSRLQTEFPRALQVLAGKAKFDGTARVIKFPASSV</sequence>
<evidence type="ECO:0000313" key="2">
    <source>
        <dbReference type="Proteomes" id="UP000012179"/>
    </source>
</evidence>
<protein>
    <submittedName>
        <fullName evidence="1">Uncharacterized protein</fullName>
    </submittedName>
</protein>
<evidence type="ECO:0000313" key="1">
    <source>
        <dbReference type="EMBL" id="ARO87275.1"/>
    </source>
</evidence>
<dbReference type="KEGG" id="nlc:EBAPG3_005550"/>